<dbReference type="CDD" id="cd00221">
    <property type="entry name" value="Vsr"/>
    <property type="match status" value="1"/>
</dbReference>
<evidence type="ECO:0000256" key="3">
    <source>
        <dbReference type="ARBA" id="ARBA00022763"/>
    </source>
</evidence>
<dbReference type="KEGG" id="ols:Olsu_1136"/>
<protein>
    <submittedName>
        <fullName evidence="8">DNA mismatch endonuclease Vsr</fullName>
    </submittedName>
</protein>
<keyword evidence="9" id="KW-1185">Reference proteome</keyword>
<organism evidence="8 9">
    <name type="scientific">Olsenella uli (strain ATCC 49627 / DSM 7084 / CCUG 31166 / CIP 109912 / JCM 12494 / LMG 11480 / NCIMB 702895 / VPI D76D-27C)</name>
    <name type="common">Lactobacillus uli</name>
    <dbReference type="NCBI Taxonomy" id="633147"/>
    <lineage>
        <taxon>Bacteria</taxon>
        <taxon>Bacillati</taxon>
        <taxon>Actinomycetota</taxon>
        <taxon>Coriobacteriia</taxon>
        <taxon>Coriobacteriales</taxon>
        <taxon>Atopobiaceae</taxon>
        <taxon>Olsenella</taxon>
    </lineage>
</organism>
<evidence type="ECO:0000313" key="9">
    <source>
        <dbReference type="Proteomes" id="UP000000333"/>
    </source>
</evidence>
<dbReference type="InterPro" id="IPR011335">
    <property type="entry name" value="Restrct_endonuc-II-like"/>
</dbReference>
<keyword evidence="2 8" id="KW-0255">Endonuclease</keyword>
<name>E1QVU3_OLSUV</name>
<reference evidence="8 9" key="1">
    <citation type="journal article" date="2010" name="Stand. Genomic Sci.">
        <title>Complete genome sequence of Olsenella uli type strain (VPI D76D-27C).</title>
        <authorList>
            <person name="Goker M."/>
            <person name="Held B."/>
            <person name="Lucas S."/>
            <person name="Nolan M."/>
            <person name="Yasawong M."/>
            <person name="Glavina Del Rio T."/>
            <person name="Tice H."/>
            <person name="Cheng J.F."/>
            <person name="Bruce D."/>
            <person name="Detter J.C."/>
            <person name="Tapia R."/>
            <person name="Han C."/>
            <person name="Goodwin L."/>
            <person name="Pitluck S."/>
            <person name="Liolios K."/>
            <person name="Ivanova N."/>
            <person name="Mavromatis K."/>
            <person name="Mikhailova N."/>
            <person name="Pati A."/>
            <person name="Chen A."/>
            <person name="Palaniappan K."/>
            <person name="Land M."/>
            <person name="Hauser L."/>
            <person name="Chang Y.J."/>
            <person name="Jeffries C.D."/>
            <person name="Rohde M."/>
            <person name="Sikorski J."/>
            <person name="Pukall R."/>
            <person name="Woyke T."/>
            <person name="Bristow J."/>
            <person name="Eisen J.A."/>
            <person name="Markowitz V."/>
            <person name="Hugenholtz P."/>
            <person name="Kyrpides N.C."/>
            <person name="Klenk H.P."/>
            <person name="Lapidus A."/>
        </authorList>
    </citation>
    <scope>NUCLEOTIDE SEQUENCE [LARGE SCALE GENOMIC DNA]</scope>
    <source>
        <strain evidence="9">ATCC 49627 / DSM 7084 / CIP 109912 / JCM 12494 / NCIMB 702895 / VPI D76D-27C</strain>
    </source>
</reference>
<dbReference type="GO" id="GO:0004519">
    <property type="term" value="F:endonuclease activity"/>
    <property type="evidence" value="ECO:0007669"/>
    <property type="project" value="UniProtKB-KW"/>
</dbReference>
<evidence type="ECO:0000256" key="1">
    <source>
        <dbReference type="ARBA" id="ARBA00022722"/>
    </source>
</evidence>
<dbReference type="EMBL" id="CP002106">
    <property type="protein sequence ID" value="ADK68246.1"/>
    <property type="molecule type" value="Genomic_DNA"/>
</dbReference>
<dbReference type="SUPFAM" id="SSF52980">
    <property type="entry name" value="Restriction endonuclease-like"/>
    <property type="match status" value="1"/>
</dbReference>
<comment type="similarity">
    <text evidence="6">Belongs to the Vsr family.</text>
</comment>
<dbReference type="OrthoDB" id="9801520at2"/>
<dbReference type="GO" id="GO:0016787">
    <property type="term" value="F:hydrolase activity"/>
    <property type="evidence" value="ECO:0007669"/>
    <property type="project" value="UniProtKB-KW"/>
</dbReference>
<dbReference type="Pfam" id="PF03852">
    <property type="entry name" value="Vsr"/>
    <property type="match status" value="1"/>
</dbReference>
<proteinExistence type="inferred from homology"/>
<keyword evidence="4" id="KW-0378">Hydrolase</keyword>
<evidence type="ECO:0000256" key="6">
    <source>
        <dbReference type="ARBA" id="ARBA00029466"/>
    </source>
</evidence>
<accession>E1QVU3</accession>
<keyword evidence="3" id="KW-0227">DNA damage</keyword>
<feature type="region of interest" description="Disordered" evidence="7">
    <location>
        <begin position="1"/>
        <end position="34"/>
    </location>
</feature>
<evidence type="ECO:0000256" key="5">
    <source>
        <dbReference type="ARBA" id="ARBA00023204"/>
    </source>
</evidence>
<dbReference type="GO" id="GO:0006298">
    <property type="term" value="P:mismatch repair"/>
    <property type="evidence" value="ECO:0007669"/>
    <property type="project" value="InterPro"/>
</dbReference>
<dbReference type="AlphaFoldDB" id="E1QVU3"/>
<dbReference type="InterPro" id="IPR004603">
    <property type="entry name" value="DNA_mismatch_endonuc_vsr"/>
</dbReference>
<dbReference type="Proteomes" id="UP000000333">
    <property type="component" value="Chromosome"/>
</dbReference>
<dbReference type="Gene3D" id="3.40.960.10">
    <property type="entry name" value="VSR Endonuclease"/>
    <property type="match status" value="1"/>
</dbReference>
<dbReference type="HOGENOM" id="CLU_111913_0_0_11"/>
<evidence type="ECO:0000256" key="4">
    <source>
        <dbReference type="ARBA" id="ARBA00022801"/>
    </source>
</evidence>
<evidence type="ECO:0000256" key="7">
    <source>
        <dbReference type="SAM" id="MobiDB-lite"/>
    </source>
</evidence>
<evidence type="ECO:0000313" key="8">
    <source>
        <dbReference type="EMBL" id="ADK68246.1"/>
    </source>
</evidence>
<evidence type="ECO:0000256" key="2">
    <source>
        <dbReference type="ARBA" id="ARBA00022759"/>
    </source>
</evidence>
<sequence>MTSSPSPPGAREQRVSPATHHVMQANKSKDTKPELKVRSALRAAGLGGYRLHWKKAPGRPDICYPGRKVAIFVNGCFWHRCPYCALPLPKSNVAFWEAKFRRNVLRDERDRRLLVEGGWTVITVWECHLGKGRFELTMRQMVREIRLAQTRRAAGGHEGRAVEAGASRARKLRTTRAALARRRVSR</sequence>
<dbReference type="NCBIfam" id="TIGR00632">
    <property type="entry name" value="vsr"/>
    <property type="match status" value="1"/>
</dbReference>
<keyword evidence="1" id="KW-0540">Nuclease</keyword>
<gene>
    <name evidence="8" type="ordered locus">Olsu_1136</name>
</gene>
<dbReference type="STRING" id="633147.Olsu_1136"/>
<dbReference type="eggNOG" id="COG3727">
    <property type="taxonomic scope" value="Bacteria"/>
</dbReference>
<dbReference type="GeneID" id="78512558"/>
<dbReference type="RefSeq" id="WP_013251998.1">
    <property type="nucleotide sequence ID" value="NC_014363.1"/>
</dbReference>
<keyword evidence="5" id="KW-0234">DNA repair</keyword>